<dbReference type="InterPro" id="IPR029056">
    <property type="entry name" value="Ribokinase-like"/>
</dbReference>
<evidence type="ECO:0000313" key="6">
    <source>
        <dbReference type="EMBL" id="SUZ74996.1"/>
    </source>
</evidence>
<protein>
    <recommendedName>
        <fullName evidence="5">Pyridoxamine kinase/Phosphomethylpyrimidine kinase domain-containing protein</fullName>
    </recommendedName>
</protein>
<evidence type="ECO:0000256" key="2">
    <source>
        <dbReference type="ARBA" id="ARBA00022741"/>
    </source>
</evidence>
<gene>
    <name evidence="6" type="ORF">METZ01_LOCUS27850</name>
</gene>
<dbReference type="PANTHER" id="PTHR20858">
    <property type="entry name" value="PHOSPHOMETHYLPYRIMIDINE KINASE"/>
    <property type="match status" value="1"/>
</dbReference>
<sequence>MRTALTIAGSDSGAGAGIQADLKTFSAHGVYGTSAITAITAQNTLALSDTVVLTPKIVTAQIKAVVEDFQVDAIKIGMLSTRQIVKTVAAIVAKLNIKNVVVDPVMLAKTGNRLLDDDAVVAVKENLLPYAAVVTPNAVEAAVLSGITVSSLESAREAARRIHALGPATVVVKGGHLDTPKAIDLLYDGKEFTEFAGPRLTCANTHGTGCTFGAAIAANLALGYPIQQSVARAKEYVAQAIRHGLPLGQGHGPVNHFWRS</sequence>
<name>A0A381Q6M0_9ZZZZ</name>
<evidence type="ECO:0000259" key="5">
    <source>
        <dbReference type="Pfam" id="PF08543"/>
    </source>
</evidence>
<keyword evidence="4" id="KW-0067">ATP-binding</keyword>
<dbReference type="GO" id="GO:0009228">
    <property type="term" value="P:thiamine biosynthetic process"/>
    <property type="evidence" value="ECO:0007669"/>
    <property type="project" value="InterPro"/>
</dbReference>
<dbReference type="AlphaFoldDB" id="A0A381Q6M0"/>
<dbReference type="Pfam" id="PF08543">
    <property type="entry name" value="Phos_pyr_kin"/>
    <property type="match status" value="1"/>
</dbReference>
<dbReference type="SUPFAM" id="SSF53613">
    <property type="entry name" value="Ribokinase-like"/>
    <property type="match status" value="1"/>
</dbReference>
<evidence type="ECO:0000256" key="3">
    <source>
        <dbReference type="ARBA" id="ARBA00022777"/>
    </source>
</evidence>
<dbReference type="NCBIfam" id="TIGR00097">
    <property type="entry name" value="HMP-P_kinase"/>
    <property type="match status" value="1"/>
</dbReference>
<dbReference type="GO" id="GO:0005524">
    <property type="term" value="F:ATP binding"/>
    <property type="evidence" value="ECO:0007669"/>
    <property type="project" value="UniProtKB-KW"/>
</dbReference>
<proteinExistence type="predicted"/>
<dbReference type="GO" id="GO:0008972">
    <property type="term" value="F:phosphomethylpyrimidine kinase activity"/>
    <property type="evidence" value="ECO:0007669"/>
    <property type="project" value="InterPro"/>
</dbReference>
<accession>A0A381Q6M0</accession>
<organism evidence="6">
    <name type="scientific">marine metagenome</name>
    <dbReference type="NCBI Taxonomy" id="408172"/>
    <lineage>
        <taxon>unclassified sequences</taxon>
        <taxon>metagenomes</taxon>
        <taxon>ecological metagenomes</taxon>
    </lineage>
</organism>
<keyword evidence="1" id="KW-0808">Transferase</keyword>
<dbReference type="InterPro" id="IPR004399">
    <property type="entry name" value="HMP/HMP-P_kinase_dom"/>
</dbReference>
<dbReference type="GO" id="GO:0008902">
    <property type="term" value="F:hydroxymethylpyrimidine kinase activity"/>
    <property type="evidence" value="ECO:0007669"/>
    <property type="project" value="TreeGrafter"/>
</dbReference>
<evidence type="ECO:0000256" key="4">
    <source>
        <dbReference type="ARBA" id="ARBA00022840"/>
    </source>
</evidence>
<dbReference type="Gene3D" id="3.40.1190.20">
    <property type="match status" value="1"/>
</dbReference>
<dbReference type="EMBL" id="UINC01001229">
    <property type="protein sequence ID" value="SUZ74996.1"/>
    <property type="molecule type" value="Genomic_DNA"/>
</dbReference>
<keyword evidence="2" id="KW-0547">Nucleotide-binding</keyword>
<dbReference type="FunFam" id="3.40.1190.20:FF:000003">
    <property type="entry name" value="Phosphomethylpyrimidine kinase ThiD"/>
    <property type="match status" value="1"/>
</dbReference>
<reference evidence="6" key="1">
    <citation type="submission" date="2018-05" db="EMBL/GenBank/DDBJ databases">
        <authorList>
            <person name="Lanie J.A."/>
            <person name="Ng W.-L."/>
            <person name="Kazmierczak K.M."/>
            <person name="Andrzejewski T.M."/>
            <person name="Davidsen T.M."/>
            <person name="Wayne K.J."/>
            <person name="Tettelin H."/>
            <person name="Glass J.I."/>
            <person name="Rusch D."/>
            <person name="Podicherti R."/>
            <person name="Tsui H.-C.T."/>
            <person name="Winkler M.E."/>
        </authorList>
    </citation>
    <scope>NUCLEOTIDE SEQUENCE</scope>
</reference>
<dbReference type="InterPro" id="IPR013749">
    <property type="entry name" value="PM/HMP-P_kinase-1"/>
</dbReference>
<feature type="domain" description="Pyridoxamine kinase/Phosphomethylpyrimidine kinase" evidence="5">
    <location>
        <begin position="11"/>
        <end position="255"/>
    </location>
</feature>
<dbReference type="PANTHER" id="PTHR20858:SF17">
    <property type="entry name" value="HYDROXYMETHYLPYRIMIDINE_PHOSPHOMETHYLPYRIMIDINE KINASE THI20-RELATED"/>
    <property type="match status" value="1"/>
</dbReference>
<keyword evidence="3" id="KW-0418">Kinase</keyword>
<evidence type="ECO:0000256" key="1">
    <source>
        <dbReference type="ARBA" id="ARBA00022679"/>
    </source>
</evidence>
<dbReference type="CDD" id="cd01169">
    <property type="entry name" value="HMPP_kinase"/>
    <property type="match status" value="1"/>
</dbReference>
<dbReference type="GO" id="GO:0005829">
    <property type="term" value="C:cytosol"/>
    <property type="evidence" value="ECO:0007669"/>
    <property type="project" value="TreeGrafter"/>
</dbReference>